<dbReference type="Pfam" id="PF01783">
    <property type="entry name" value="Ribosomal_L32p"/>
    <property type="match status" value="1"/>
</dbReference>
<evidence type="ECO:0000256" key="3">
    <source>
        <dbReference type="ARBA" id="ARBA00023274"/>
    </source>
</evidence>
<evidence type="ECO:0000313" key="7">
    <source>
        <dbReference type="EMBL" id="MBT1071606.1"/>
    </source>
</evidence>
<dbReference type="RefSeq" id="WP_214297514.1">
    <property type="nucleotide sequence ID" value="NZ_JAHDYS010000005.1"/>
</dbReference>
<feature type="compositionally biased region" description="Basic residues" evidence="6">
    <location>
        <begin position="1"/>
        <end position="16"/>
    </location>
</feature>
<keyword evidence="3 5" id="KW-0687">Ribonucleoprotein</keyword>
<proteinExistence type="inferred from homology"/>
<comment type="similarity">
    <text evidence="1 5">Belongs to the bacterial ribosomal protein bL32 family.</text>
</comment>
<dbReference type="InterPro" id="IPR002677">
    <property type="entry name" value="Ribosomal_bL32"/>
</dbReference>
<dbReference type="GO" id="GO:0005840">
    <property type="term" value="C:ribosome"/>
    <property type="evidence" value="ECO:0007669"/>
    <property type="project" value="UniProtKB-KW"/>
</dbReference>
<reference evidence="7 8" key="1">
    <citation type="submission" date="2021-05" db="EMBL/GenBank/DDBJ databases">
        <title>The draft genome of Geobacter chapellei DSM 13688.</title>
        <authorList>
            <person name="Xu Z."/>
            <person name="Masuda Y."/>
            <person name="Itoh H."/>
            <person name="Senoo K."/>
        </authorList>
    </citation>
    <scope>NUCLEOTIDE SEQUENCE [LARGE SCALE GENOMIC DNA]</scope>
    <source>
        <strain evidence="7 8">DSM 13688</strain>
    </source>
</reference>
<feature type="region of interest" description="Disordered" evidence="6">
    <location>
        <begin position="1"/>
        <end position="20"/>
    </location>
</feature>
<dbReference type="PANTHER" id="PTHR35534:SF1">
    <property type="entry name" value="LARGE RIBOSOMAL SUBUNIT PROTEIN BL32"/>
    <property type="match status" value="1"/>
</dbReference>
<dbReference type="EMBL" id="JAHDYS010000005">
    <property type="protein sequence ID" value="MBT1071606.1"/>
    <property type="molecule type" value="Genomic_DNA"/>
</dbReference>
<name>A0ABS5U7H1_9BACT</name>
<evidence type="ECO:0000256" key="1">
    <source>
        <dbReference type="ARBA" id="ARBA00008560"/>
    </source>
</evidence>
<accession>A0ABS5U7H1</accession>
<dbReference type="InterPro" id="IPR044957">
    <property type="entry name" value="Ribosomal_bL32_bact"/>
</dbReference>
<dbReference type="Proteomes" id="UP000784128">
    <property type="component" value="Unassembled WGS sequence"/>
</dbReference>
<dbReference type="InterPro" id="IPR011332">
    <property type="entry name" value="Ribosomal_zn-bd"/>
</dbReference>
<gene>
    <name evidence="5 7" type="primary">rpmF</name>
    <name evidence="7" type="ORF">KJB30_07415</name>
</gene>
<evidence type="ECO:0000256" key="6">
    <source>
        <dbReference type="SAM" id="MobiDB-lite"/>
    </source>
</evidence>
<protein>
    <recommendedName>
        <fullName evidence="4 5">Large ribosomal subunit protein bL32</fullName>
    </recommendedName>
</protein>
<evidence type="ECO:0000256" key="4">
    <source>
        <dbReference type="ARBA" id="ARBA00035178"/>
    </source>
</evidence>
<evidence type="ECO:0000313" key="8">
    <source>
        <dbReference type="Proteomes" id="UP000784128"/>
    </source>
</evidence>
<dbReference type="PANTHER" id="PTHR35534">
    <property type="entry name" value="50S RIBOSOMAL PROTEIN L32"/>
    <property type="match status" value="1"/>
</dbReference>
<comment type="caution">
    <text evidence="7">The sequence shown here is derived from an EMBL/GenBank/DDBJ whole genome shotgun (WGS) entry which is preliminary data.</text>
</comment>
<dbReference type="Gene3D" id="1.20.5.640">
    <property type="entry name" value="Single helix bin"/>
    <property type="match status" value="1"/>
</dbReference>
<keyword evidence="2 5" id="KW-0689">Ribosomal protein</keyword>
<organism evidence="7 8">
    <name type="scientific">Pelotalea chapellei</name>
    <dbReference type="NCBI Taxonomy" id="44671"/>
    <lineage>
        <taxon>Bacteria</taxon>
        <taxon>Pseudomonadati</taxon>
        <taxon>Thermodesulfobacteriota</taxon>
        <taxon>Desulfuromonadia</taxon>
        <taxon>Geobacterales</taxon>
        <taxon>Geobacteraceae</taxon>
        <taxon>Pelotalea</taxon>
    </lineage>
</organism>
<dbReference type="SUPFAM" id="SSF57829">
    <property type="entry name" value="Zn-binding ribosomal proteins"/>
    <property type="match status" value="1"/>
</dbReference>
<evidence type="ECO:0000256" key="5">
    <source>
        <dbReference type="HAMAP-Rule" id="MF_00340"/>
    </source>
</evidence>
<sequence>MAVPKKKTSKSRKNMRRAHDFLTTQSVSVCPQCKSPKLPHRVCPSCGTYKGKEVLDLTKAQ</sequence>
<dbReference type="NCBIfam" id="TIGR01031">
    <property type="entry name" value="rpmF_bact"/>
    <property type="match status" value="1"/>
</dbReference>
<evidence type="ECO:0000256" key="2">
    <source>
        <dbReference type="ARBA" id="ARBA00022980"/>
    </source>
</evidence>
<dbReference type="HAMAP" id="MF_00340">
    <property type="entry name" value="Ribosomal_bL32"/>
    <property type="match status" value="1"/>
</dbReference>
<keyword evidence="8" id="KW-1185">Reference proteome</keyword>